<name>A0A7X0D5X1_9ACTN</name>
<proteinExistence type="predicted"/>
<organism evidence="1 2">
    <name type="scientific">Nocardiopsis mwathae</name>
    <dbReference type="NCBI Taxonomy" id="1472723"/>
    <lineage>
        <taxon>Bacteria</taxon>
        <taxon>Bacillati</taxon>
        <taxon>Actinomycetota</taxon>
        <taxon>Actinomycetes</taxon>
        <taxon>Streptosporangiales</taxon>
        <taxon>Nocardiopsidaceae</taxon>
        <taxon>Nocardiopsis</taxon>
    </lineage>
</organism>
<sequence length="204" mass="22944">MYKPVVVAFRRETGVDLEQQLERIMRPFVYDVGCAESEGDTRSRASRCDGWMIGGYWSGRYLSPAVHHQDLVNPLGLPKDSPLAGYAACDGGPKHLLDLERERAAALEEAWRRWPAFLAERRNVYGLRPPHRTGPSTTIRDAFQQQIAWRLGRAVTGTALVTQEGERHEAEGGVEAVGDYFRQAGEYIEALDDDTWLVCLAVHF</sequence>
<evidence type="ECO:0000313" key="2">
    <source>
        <dbReference type="Proteomes" id="UP000546642"/>
    </source>
</evidence>
<dbReference type="AlphaFoldDB" id="A0A7X0D5X1"/>
<gene>
    <name evidence="1" type="ORF">HNR23_002773</name>
</gene>
<keyword evidence="2" id="KW-1185">Reference proteome</keyword>
<dbReference type="Proteomes" id="UP000546642">
    <property type="component" value="Unassembled WGS sequence"/>
</dbReference>
<dbReference type="RefSeq" id="WP_184075974.1">
    <property type="nucleotide sequence ID" value="NZ_JACHDS010000001.1"/>
</dbReference>
<comment type="caution">
    <text evidence="1">The sequence shown here is derived from an EMBL/GenBank/DDBJ whole genome shotgun (WGS) entry which is preliminary data.</text>
</comment>
<reference evidence="1 2" key="1">
    <citation type="submission" date="2020-08" db="EMBL/GenBank/DDBJ databases">
        <title>Sequencing the genomes of 1000 actinobacteria strains.</title>
        <authorList>
            <person name="Klenk H.-P."/>
        </authorList>
    </citation>
    <scope>NUCLEOTIDE SEQUENCE [LARGE SCALE GENOMIC DNA]</scope>
    <source>
        <strain evidence="1 2">DSM 46659</strain>
    </source>
</reference>
<accession>A0A7X0D5X1</accession>
<evidence type="ECO:0000313" key="1">
    <source>
        <dbReference type="EMBL" id="MBB6172713.1"/>
    </source>
</evidence>
<protein>
    <submittedName>
        <fullName evidence="1">Uncharacterized protein</fullName>
    </submittedName>
</protein>
<dbReference type="EMBL" id="JACHDS010000001">
    <property type="protein sequence ID" value="MBB6172713.1"/>
    <property type="molecule type" value="Genomic_DNA"/>
</dbReference>